<protein>
    <recommendedName>
        <fullName evidence="16">Cytochrome P450</fullName>
    </recommendedName>
</protein>
<dbReference type="STRING" id="72664.V4MAD9"/>
<dbReference type="Pfam" id="PF00067">
    <property type="entry name" value="p450"/>
    <property type="match status" value="1"/>
</dbReference>
<dbReference type="eggNOG" id="KOG0156">
    <property type="taxonomic scope" value="Eukaryota"/>
</dbReference>
<dbReference type="OMA" id="ELWNEPE"/>
<evidence type="ECO:0000313" key="14">
    <source>
        <dbReference type="EMBL" id="ESQ53349.1"/>
    </source>
</evidence>
<keyword evidence="9 12" id="KW-0408">Iron</keyword>
<dbReference type="SUPFAM" id="SSF48264">
    <property type="entry name" value="Cytochrome P450"/>
    <property type="match status" value="1"/>
</dbReference>
<keyword evidence="11" id="KW-0472">Membrane</keyword>
<dbReference type="InterPro" id="IPR050651">
    <property type="entry name" value="Plant_Cytochrome_P450_Monoox"/>
</dbReference>
<evidence type="ECO:0000256" key="8">
    <source>
        <dbReference type="ARBA" id="ARBA00023002"/>
    </source>
</evidence>
<dbReference type="KEGG" id="eus:EUTSA_v10027443mg"/>
<dbReference type="Gene3D" id="1.10.630.10">
    <property type="entry name" value="Cytochrome P450"/>
    <property type="match status" value="1"/>
</dbReference>
<dbReference type="PROSITE" id="PS00086">
    <property type="entry name" value="CYTOCHROME_P450"/>
    <property type="match status" value="1"/>
</dbReference>
<keyword evidence="5" id="KW-0812">Transmembrane</keyword>
<dbReference type="GO" id="GO:0004497">
    <property type="term" value="F:monooxygenase activity"/>
    <property type="evidence" value="ECO:0007669"/>
    <property type="project" value="UniProtKB-KW"/>
</dbReference>
<evidence type="ECO:0000256" key="10">
    <source>
        <dbReference type="ARBA" id="ARBA00023033"/>
    </source>
</evidence>
<dbReference type="GO" id="GO:0020037">
    <property type="term" value="F:heme binding"/>
    <property type="evidence" value="ECO:0007669"/>
    <property type="project" value="InterPro"/>
</dbReference>
<accession>V4MAD9</accession>
<evidence type="ECO:0000256" key="12">
    <source>
        <dbReference type="PIRSR" id="PIRSR602401-1"/>
    </source>
</evidence>
<keyword evidence="15" id="KW-1185">Reference proteome</keyword>
<evidence type="ECO:0000256" key="7">
    <source>
        <dbReference type="ARBA" id="ARBA00022989"/>
    </source>
</evidence>
<evidence type="ECO:0000256" key="9">
    <source>
        <dbReference type="ARBA" id="ARBA00023004"/>
    </source>
</evidence>
<dbReference type="FunFam" id="1.10.630.10:FF:000023">
    <property type="entry name" value="Cytochrome P450 family protein"/>
    <property type="match status" value="1"/>
</dbReference>
<dbReference type="PRINTS" id="PR00463">
    <property type="entry name" value="EP450I"/>
</dbReference>
<dbReference type="PANTHER" id="PTHR47947:SF62">
    <property type="entry name" value="CYTOCHROME P450, FAMILY 81, SUBFAMILY D, POLYPEPTIDE 5"/>
    <property type="match status" value="1"/>
</dbReference>
<evidence type="ECO:0000256" key="4">
    <source>
        <dbReference type="ARBA" id="ARBA00022617"/>
    </source>
</evidence>
<evidence type="ECO:0000256" key="5">
    <source>
        <dbReference type="ARBA" id="ARBA00022692"/>
    </source>
</evidence>
<evidence type="ECO:0000256" key="1">
    <source>
        <dbReference type="ARBA" id="ARBA00001971"/>
    </source>
</evidence>
<dbReference type="GO" id="GO:0005506">
    <property type="term" value="F:iron ion binding"/>
    <property type="evidence" value="ECO:0007669"/>
    <property type="project" value="InterPro"/>
</dbReference>
<dbReference type="GO" id="GO:0016705">
    <property type="term" value="F:oxidoreductase activity, acting on paired donors, with incorporation or reduction of molecular oxygen"/>
    <property type="evidence" value="ECO:0007669"/>
    <property type="project" value="InterPro"/>
</dbReference>
<dbReference type="InterPro" id="IPR002401">
    <property type="entry name" value="Cyt_P450_E_grp-I"/>
</dbReference>
<comment type="subcellular location">
    <subcellularLocation>
        <location evidence="2">Membrane</location>
        <topology evidence="2">Single-pass membrane protein</topology>
    </subcellularLocation>
</comment>
<dbReference type="GO" id="GO:0016020">
    <property type="term" value="C:membrane"/>
    <property type="evidence" value="ECO:0007669"/>
    <property type="project" value="UniProtKB-SubCell"/>
</dbReference>
<dbReference type="PANTHER" id="PTHR47947">
    <property type="entry name" value="CYTOCHROME P450 82C3-RELATED"/>
    <property type="match status" value="1"/>
</dbReference>
<dbReference type="GO" id="GO:0042343">
    <property type="term" value="P:indole glucosinolate metabolic process"/>
    <property type="evidence" value="ECO:0007669"/>
    <property type="project" value="EnsemblPlants"/>
</dbReference>
<dbReference type="EMBL" id="KI517384">
    <property type="protein sequence ID" value="ESQ53349.1"/>
    <property type="molecule type" value="Genomic_DNA"/>
</dbReference>
<keyword evidence="6 12" id="KW-0479">Metal-binding</keyword>
<evidence type="ECO:0000313" key="15">
    <source>
        <dbReference type="Proteomes" id="UP000030689"/>
    </source>
</evidence>
<keyword evidence="7" id="KW-1133">Transmembrane helix</keyword>
<sequence>MFYYVIILPLALFLLAYKFIFTSKTRRFNLPPSPPYSLPILGHHHLLKPPVHRLFHRLSKTHGPIFSLRFGSRRAVVISSSSLATECFTGQNDVVLSNRPCFLTAKYVAYNYTTIGTAPYGDHWRNLRKICSLEILSSNRLANFLHIRKDEIRRMLTRLSRDKEVELEPLLSDLTFNNIVRMVTGKRYYGDQVHNEEEANVFKKLVAEVNDCSGARHPGDYLPFLKIFGGSFEKKVKAVAEAMDEILQRLLDECRSDKDGNTMVNHLLSLQQQEPEYYTDVTIKGLMLIDLKINISFWLIYITREMMIAGTDTSAVTLEWAMACLLNHPETLENARLEIDEKIGQERLIDEPDLANLPYLQNIVSETFRLYPAAPILVPRSPSEDIKVGGYDVPRGTMVMVNAWAIHRDPGLWKEPEKFKPERFSGGEGREDLHKLMPFGNGRRSCPGAALGQRMVTLALGSLIQCFDWEKVNGEAIDMTETPGMAMRKKVPLRALCHSRPIMNKL</sequence>
<dbReference type="PRINTS" id="PR00385">
    <property type="entry name" value="P450"/>
</dbReference>
<evidence type="ECO:0000256" key="6">
    <source>
        <dbReference type="ARBA" id="ARBA00022723"/>
    </source>
</evidence>
<dbReference type="InterPro" id="IPR001128">
    <property type="entry name" value="Cyt_P450"/>
</dbReference>
<evidence type="ECO:0000256" key="3">
    <source>
        <dbReference type="ARBA" id="ARBA00010617"/>
    </source>
</evidence>
<reference evidence="14 15" key="1">
    <citation type="journal article" date="2013" name="Front. Plant Sci.">
        <title>The Reference Genome of the Halophytic Plant Eutrema salsugineum.</title>
        <authorList>
            <person name="Yang R."/>
            <person name="Jarvis D.E."/>
            <person name="Chen H."/>
            <person name="Beilstein M.A."/>
            <person name="Grimwood J."/>
            <person name="Jenkins J."/>
            <person name="Shu S."/>
            <person name="Prochnik S."/>
            <person name="Xin M."/>
            <person name="Ma C."/>
            <person name="Schmutz J."/>
            <person name="Wing R.A."/>
            <person name="Mitchell-Olds T."/>
            <person name="Schumaker K.S."/>
            <person name="Wang X."/>
        </authorList>
    </citation>
    <scope>NUCLEOTIDE SEQUENCE [LARGE SCALE GENOMIC DNA]</scope>
</reference>
<keyword evidence="10 13" id="KW-0503">Monooxygenase</keyword>
<dbReference type="InterPro" id="IPR017972">
    <property type="entry name" value="Cyt_P450_CS"/>
</dbReference>
<comment type="cofactor">
    <cofactor evidence="1 12">
        <name>heme</name>
        <dbReference type="ChEBI" id="CHEBI:30413"/>
    </cofactor>
</comment>
<dbReference type="Gramene" id="ESQ53349">
    <property type="protein sequence ID" value="ESQ53349"/>
    <property type="gene ID" value="EUTSA_v10027443mg"/>
</dbReference>
<organism evidence="14 15">
    <name type="scientific">Eutrema salsugineum</name>
    <name type="common">Saltwater cress</name>
    <name type="synonym">Sisymbrium salsugineum</name>
    <dbReference type="NCBI Taxonomy" id="72664"/>
    <lineage>
        <taxon>Eukaryota</taxon>
        <taxon>Viridiplantae</taxon>
        <taxon>Streptophyta</taxon>
        <taxon>Embryophyta</taxon>
        <taxon>Tracheophyta</taxon>
        <taxon>Spermatophyta</taxon>
        <taxon>Magnoliopsida</taxon>
        <taxon>eudicotyledons</taxon>
        <taxon>Gunneridae</taxon>
        <taxon>Pentapetalae</taxon>
        <taxon>rosids</taxon>
        <taxon>malvids</taxon>
        <taxon>Brassicales</taxon>
        <taxon>Brassicaceae</taxon>
        <taxon>Eutremeae</taxon>
        <taxon>Eutrema</taxon>
    </lineage>
</organism>
<proteinExistence type="inferred from homology"/>
<comment type="similarity">
    <text evidence="3 13">Belongs to the cytochrome P450 family.</text>
</comment>
<name>V4MAD9_EUTSA</name>
<evidence type="ECO:0000256" key="11">
    <source>
        <dbReference type="ARBA" id="ARBA00023136"/>
    </source>
</evidence>
<keyword evidence="8 13" id="KW-0560">Oxidoreductase</keyword>
<feature type="binding site" description="axial binding residue" evidence="12">
    <location>
        <position position="446"/>
    </location>
    <ligand>
        <name>heme</name>
        <dbReference type="ChEBI" id="CHEBI:30413"/>
    </ligand>
    <ligandPart>
        <name>Fe</name>
        <dbReference type="ChEBI" id="CHEBI:18248"/>
    </ligandPart>
</feature>
<evidence type="ECO:0008006" key="16">
    <source>
        <dbReference type="Google" id="ProtNLM"/>
    </source>
</evidence>
<keyword evidence="4 12" id="KW-0349">Heme</keyword>
<dbReference type="AlphaFoldDB" id="V4MAD9"/>
<dbReference type="Proteomes" id="UP000030689">
    <property type="component" value="Unassembled WGS sequence"/>
</dbReference>
<evidence type="ECO:0000256" key="2">
    <source>
        <dbReference type="ARBA" id="ARBA00004167"/>
    </source>
</evidence>
<evidence type="ECO:0000256" key="13">
    <source>
        <dbReference type="RuleBase" id="RU000461"/>
    </source>
</evidence>
<dbReference type="InterPro" id="IPR036396">
    <property type="entry name" value="Cyt_P450_sf"/>
</dbReference>
<dbReference type="CDD" id="cd20653">
    <property type="entry name" value="CYP81"/>
    <property type="match status" value="1"/>
</dbReference>
<gene>
    <name evidence="14" type="ORF">EUTSA_v10027443mg</name>
</gene>